<sequence>MPSEAITAMSHATEKVGAEIEVVENVRREIADYDNVVAEARRETEDQQSMTLREGLRRYPKAAAWSMLLSTAIIMEGFDVVLLGSFYALPQFNKKYGVQLPDGKYTVTAPWQAGLSNGAQVGEIIGLCINGWASERFGYKKTMLAALASMICFIFIPFFANNVQTLLAGEILQGIPWGVFQTLTTAYAAEVTPVALRPYLTAYVNLCWVLGQVIASGVLRGMLTVQTQWAYRIPFALQWIWPLPILIGTIFAPESPWWLVRKGRNDDARRQIRRLHTNPTEQEVDNQLSLMVHTNALEKSIAAGTSYFDCFKGVDLRRTEIAAGAWMIQNLCGSAFMGYSTFFLEQSGVPVTRAFDLSIGQYAIGAAGTLSSWFLMRYFGRRSLYLFGLIFMVCALVVIGGMGCIPSSNTSAQAAIGAMLLVYTAVYDSTVGPVCCNCLVAEISSTRLRAKTVVIARVAYNIIGIVNSIIMPYFLNTTALNWGSKTGFFWAGLCAICLIWTYFRVPEPKGRTYGELDVLFENRVSARKFRTTAADQFAGHGMPQRTSSNDEKDEKFDVQHVEL</sequence>
<evidence type="ECO:0000256" key="4">
    <source>
        <dbReference type="ARBA" id="ARBA00022692"/>
    </source>
</evidence>
<dbReference type="FunFam" id="1.20.1250.20:FF:000149">
    <property type="entry name" value="MFS transporter, SP family, general alpha glucoside:H+ symporter"/>
    <property type="match status" value="1"/>
</dbReference>
<dbReference type="InterPro" id="IPR005828">
    <property type="entry name" value="MFS_sugar_transport-like"/>
</dbReference>
<evidence type="ECO:0000256" key="5">
    <source>
        <dbReference type="ARBA" id="ARBA00022989"/>
    </source>
</evidence>
<feature type="domain" description="Major facilitator superfamily (MFS) profile" evidence="12">
    <location>
        <begin position="65"/>
        <end position="509"/>
    </location>
</feature>
<gene>
    <name evidence="13" type="ORF">RHTO0S_03e04390g</name>
</gene>
<protein>
    <submittedName>
        <fullName evidence="13">RHTO0S03e04390g1_1</fullName>
    </submittedName>
</protein>
<keyword evidence="4 11" id="KW-0812">Transmembrane</keyword>
<evidence type="ECO:0000256" key="3">
    <source>
        <dbReference type="ARBA" id="ARBA00022448"/>
    </source>
</evidence>
<dbReference type="NCBIfam" id="TIGR00879">
    <property type="entry name" value="SP"/>
    <property type="match status" value="1"/>
</dbReference>
<dbReference type="GO" id="GO:0005351">
    <property type="term" value="F:carbohydrate:proton symporter activity"/>
    <property type="evidence" value="ECO:0007669"/>
    <property type="project" value="TreeGrafter"/>
</dbReference>
<evidence type="ECO:0000313" key="13">
    <source>
        <dbReference type="EMBL" id="CDR38138.1"/>
    </source>
</evidence>
<comment type="subcellular location">
    <subcellularLocation>
        <location evidence="1">Membrane</location>
        <topology evidence="1">Multi-pass membrane protein</topology>
    </subcellularLocation>
</comment>
<dbReference type="EMBL" id="LK052938">
    <property type="protein sequence ID" value="CDR38138.1"/>
    <property type="molecule type" value="Genomic_DNA"/>
</dbReference>
<dbReference type="InterPro" id="IPR003663">
    <property type="entry name" value="Sugar/inositol_transpt"/>
</dbReference>
<dbReference type="InterPro" id="IPR050360">
    <property type="entry name" value="MFS_Sugar_Transporters"/>
</dbReference>
<dbReference type="PROSITE" id="PS00217">
    <property type="entry name" value="SUGAR_TRANSPORT_2"/>
    <property type="match status" value="1"/>
</dbReference>
<evidence type="ECO:0000256" key="9">
    <source>
        <dbReference type="RuleBase" id="RU003346"/>
    </source>
</evidence>
<dbReference type="GO" id="GO:0000023">
    <property type="term" value="P:maltose metabolic process"/>
    <property type="evidence" value="ECO:0007669"/>
    <property type="project" value="UniProtKB-KW"/>
</dbReference>
<feature type="transmembrane region" description="Helical" evidence="11">
    <location>
        <begin position="62"/>
        <end position="89"/>
    </location>
</feature>
<feature type="transmembrane region" description="Helical" evidence="11">
    <location>
        <begin position="321"/>
        <end position="339"/>
    </location>
</feature>
<feature type="transmembrane region" description="Helical" evidence="11">
    <location>
        <begin position="142"/>
        <end position="160"/>
    </location>
</feature>
<feature type="compositionally biased region" description="Basic and acidic residues" evidence="10">
    <location>
        <begin position="548"/>
        <end position="563"/>
    </location>
</feature>
<evidence type="ECO:0000259" key="12">
    <source>
        <dbReference type="PROSITE" id="PS50850"/>
    </source>
</evidence>
<evidence type="ECO:0000256" key="1">
    <source>
        <dbReference type="ARBA" id="ARBA00004141"/>
    </source>
</evidence>
<proteinExistence type="inferred from homology"/>
<dbReference type="Gene3D" id="1.20.1250.20">
    <property type="entry name" value="MFS general substrate transporter like domains"/>
    <property type="match status" value="1"/>
</dbReference>
<feature type="transmembrane region" description="Helical" evidence="11">
    <location>
        <begin position="487"/>
        <end position="503"/>
    </location>
</feature>
<keyword evidence="5 11" id="KW-1133">Transmembrane helix</keyword>
<keyword evidence="7" id="KW-0462">Maltose metabolism</keyword>
<evidence type="ECO:0000256" key="7">
    <source>
        <dbReference type="ARBA" id="ARBA00026248"/>
    </source>
</evidence>
<evidence type="ECO:0000256" key="2">
    <source>
        <dbReference type="ARBA" id="ARBA00010992"/>
    </source>
</evidence>
<organism evidence="13">
    <name type="scientific">Rhodotorula toruloides</name>
    <name type="common">Yeast</name>
    <name type="synonym">Rhodosporidium toruloides</name>
    <dbReference type="NCBI Taxonomy" id="5286"/>
    <lineage>
        <taxon>Eukaryota</taxon>
        <taxon>Fungi</taxon>
        <taxon>Dikarya</taxon>
        <taxon>Basidiomycota</taxon>
        <taxon>Pucciniomycotina</taxon>
        <taxon>Microbotryomycetes</taxon>
        <taxon>Sporidiobolales</taxon>
        <taxon>Sporidiobolaceae</taxon>
        <taxon>Rhodotorula</taxon>
    </lineage>
</organism>
<dbReference type="PANTHER" id="PTHR48022">
    <property type="entry name" value="PLASTIDIC GLUCOSE TRANSPORTER 4"/>
    <property type="match status" value="1"/>
</dbReference>
<feature type="transmembrane region" description="Helical" evidence="11">
    <location>
        <begin position="239"/>
        <end position="260"/>
    </location>
</feature>
<feature type="transmembrane region" description="Helical" evidence="11">
    <location>
        <begin position="452"/>
        <end position="475"/>
    </location>
</feature>
<feature type="region of interest" description="Disordered" evidence="10">
    <location>
        <begin position="539"/>
        <end position="563"/>
    </location>
</feature>
<dbReference type="InterPro" id="IPR020846">
    <property type="entry name" value="MFS_dom"/>
</dbReference>
<feature type="transmembrane region" description="Helical" evidence="11">
    <location>
        <begin position="383"/>
        <end position="402"/>
    </location>
</feature>
<accession>A0A061AKR2</accession>
<keyword evidence="3 9" id="KW-0813">Transport</keyword>
<dbReference type="PROSITE" id="PS50850">
    <property type="entry name" value="MFS"/>
    <property type="match status" value="1"/>
</dbReference>
<feature type="transmembrane region" description="Helical" evidence="11">
    <location>
        <begin position="200"/>
        <end position="219"/>
    </location>
</feature>
<name>A0A061AKR2_RHOTO</name>
<dbReference type="SUPFAM" id="SSF103473">
    <property type="entry name" value="MFS general substrate transporter"/>
    <property type="match status" value="1"/>
</dbReference>
<dbReference type="InterPro" id="IPR005829">
    <property type="entry name" value="Sugar_transporter_CS"/>
</dbReference>
<evidence type="ECO:0000256" key="11">
    <source>
        <dbReference type="SAM" id="Phobius"/>
    </source>
</evidence>
<feature type="transmembrane region" description="Helical" evidence="11">
    <location>
        <begin position="414"/>
        <end position="440"/>
    </location>
</feature>
<dbReference type="InterPro" id="IPR036259">
    <property type="entry name" value="MFS_trans_sf"/>
</dbReference>
<comment type="similarity">
    <text evidence="2 9">Belongs to the major facilitator superfamily. Sugar transporter (TC 2.A.1.1) family.</text>
</comment>
<evidence type="ECO:0000256" key="10">
    <source>
        <dbReference type="SAM" id="MobiDB-lite"/>
    </source>
</evidence>
<dbReference type="GO" id="GO:0016020">
    <property type="term" value="C:membrane"/>
    <property type="evidence" value="ECO:0007669"/>
    <property type="project" value="UniProtKB-SubCell"/>
</dbReference>
<dbReference type="Pfam" id="PF00083">
    <property type="entry name" value="Sugar_tr"/>
    <property type="match status" value="1"/>
</dbReference>
<feature type="transmembrane region" description="Helical" evidence="11">
    <location>
        <begin position="359"/>
        <end position="376"/>
    </location>
</feature>
<dbReference type="AlphaFoldDB" id="A0A061AKR2"/>
<comment type="catalytic activity">
    <reaction evidence="8">
        <text>myo-inositol(out) + H(+)(out) = myo-inositol(in) + H(+)(in)</text>
        <dbReference type="Rhea" id="RHEA:60364"/>
        <dbReference type="ChEBI" id="CHEBI:15378"/>
        <dbReference type="ChEBI" id="CHEBI:17268"/>
    </reaction>
</comment>
<evidence type="ECO:0000256" key="6">
    <source>
        <dbReference type="ARBA" id="ARBA00023136"/>
    </source>
</evidence>
<evidence type="ECO:0000256" key="8">
    <source>
        <dbReference type="ARBA" id="ARBA00049119"/>
    </source>
</evidence>
<dbReference type="OrthoDB" id="6612291at2759"/>
<keyword evidence="6 11" id="KW-0472">Membrane</keyword>
<dbReference type="PANTHER" id="PTHR48022:SF5">
    <property type="entry name" value="ALPHA-GLUCOSIDES PERMEASE MPH2-RELATED"/>
    <property type="match status" value="1"/>
</dbReference>
<reference evidence="13" key="1">
    <citation type="journal article" date="2014" name="Genome Announc.">
        <title>Draft genome sequence of Rhodosporidium toruloides CECT1137, an oleaginous yeast of biotechnological interest.</title>
        <authorList>
            <person name="Morin N."/>
            <person name="Calcas X."/>
            <person name="Devillers H."/>
            <person name="Durrens P."/>
            <person name="Sherman D.J."/>
            <person name="Nicaud J.-M."/>
            <person name="Neuveglise C."/>
        </authorList>
    </citation>
    <scope>NUCLEOTIDE SEQUENCE</scope>
    <source>
        <strain evidence="13">CECT1137</strain>
    </source>
</reference>